<accession>A0A9D1S3J4</accession>
<name>A0A9D1S3J4_9FIRM</name>
<evidence type="ECO:0000313" key="1">
    <source>
        <dbReference type="EMBL" id="HIU45233.1"/>
    </source>
</evidence>
<sequence length="310" mass="35216">MKGKAEYIKYFLSNAPWVVYQRLTKKRKTYKSFCGHKLSMEATNSALKMAIISGGPFAAIRFGAVELSCLNNHEKIELGLASTYKQSVRYSMKNNAGFYPTDDKHLKEYGDILLSALRRIDFLGTSGAHMENYFFSKYCPQAEPLIYEGFEPLRGDWVSALYGKRVLVVSPFSSEIEFQYSRKDKLFAGHPEVCPDFELITLTAPLTCADAKPAVPSFFRSLELLEEAMERIDFDVMLCGAGAYGQFLCLKAKSLGKQAIQTGGATQTLFGILGKRWENREHVKKWVNEYWIRPYTKPEGFRKIEGGAYW</sequence>
<proteinExistence type="predicted"/>
<dbReference type="EMBL" id="DVMV01000018">
    <property type="protein sequence ID" value="HIU45233.1"/>
    <property type="molecule type" value="Genomic_DNA"/>
</dbReference>
<evidence type="ECO:0000313" key="2">
    <source>
        <dbReference type="Proteomes" id="UP000824070"/>
    </source>
</evidence>
<comment type="caution">
    <text evidence="1">The sequence shown here is derived from an EMBL/GenBank/DDBJ whole genome shotgun (WGS) entry which is preliminary data.</text>
</comment>
<organism evidence="1 2">
    <name type="scientific">Candidatus Alloenteromonas pullicola</name>
    <dbReference type="NCBI Taxonomy" id="2840784"/>
    <lineage>
        <taxon>Bacteria</taxon>
        <taxon>Bacillati</taxon>
        <taxon>Bacillota</taxon>
        <taxon>Bacillota incertae sedis</taxon>
        <taxon>Candidatus Alloenteromonas</taxon>
    </lineage>
</organism>
<dbReference type="Proteomes" id="UP000824070">
    <property type="component" value="Unassembled WGS sequence"/>
</dbReference>
<dbReference type="AlphaFoldDB" id="A0A9D1S3J4"/>
<reference evidence="1" key="1">
    <citation type="submission" date="2020-10" db="EMBL/GenBank/DDBJ databases">
        <authorList>
            <person name="Gilroy R."/>
        </authorList>
    </citation>
    <scope>NUCLEOTIDE SEQUENCE</scope>
    <source>
        <strain evidence="1">ChiGjej1B1-22543</strain>
    </source>
</reference>
<reference evidence="1" key="2">
    <citation type="journal article" date="2021" name="PeerJ">
        <title>Extensive microbial diversity within the chicken gut microbiome revealed by metagenomics and culture.</title>
        <authorList>
            <person name="Gilroy R."/>
            <person name="Ravi A."/>
            <person name="Getino M."/>
            <person name="Pursley I."/>
            <person name="Horton D.L."/>
            <person name="Alikhan N.F."/>
            <person name="Baker D."/>
            <person name="Gharbi K."/>
            <person name="Hall N."/>
            <person name="Watson M."/>
            <person name="Adriaenssens E.M."/>
            <person name="Foster-Nyarko E."/>
            <person name="Jarju S."/>
            <person name="Secka A."/>
            <person name="Antonio M."/>
            <person name="Oren A."/>
            <person name="Chaudhuri R.R."/>
            <person name="La Ragione R."/>
            <person name="Hildebrand F."/>
            <person name="Pallen M.J."/>
        </authorList>
    </citation>
    <scope>NUCLEOTIDE SEQUENCE</scope>
    <source>
        <strain evidence="1">ChiGjej1B1-22543</strain>
    </source>
</reference>
<gene>
    <name evidence="1" type="ORF">IAC52_02920</name>
</gene>
<protein>
    <submittedName>
        <fullName evidence="1">Uncharacterized protein</fullName>
    </submittedName>
</protein>